<evidence type="ECO:0000313" key="1">
    <source>
        <dbReference type="EMBL" id="AWH14911.1"/>
    </source>
</evidence>
<protein>
    <submittedName>
        <fullName evidence="1">Uncharacterized protein</fullName>
    </submittedName>
</protein>
<dbReference type="RefSeq" id="YP_010095647.1">
    <property type="nucleotide sequence ID" value="NC_055746.1"/>
</dbReference>
<dbReference type="GeneID" id="65113283"/>
<organism evidence="1 2">
    <name type="scientific">Aeromonas phage 50AhydR13PP</name>
    <dbReference type="NCBI Taxonomy" id="2163978"/>
    <lineage>
        <taxon>Viruses</taxon>
        <taxon>Duplodnaviria</taxon>
        <taxon>Heunggongvirae</taxon>
        <taxon>Uroviricota</taxon>
        <taxon>Caudoviricetes</taxon>
        <taxon>Pantevenvirales</taxon>
        <taxon>Straboviridae</taxon>
        <taxon>Tulanevirus</taxon>
        <taxon>Tulanevirus 50ahydr13pp</taxon>
    </lineage>
</organism>
<dbReference type="EMBL" id="MH179476">
    <property type="protein sequence ID" value="AWH14911.1"/>
    <property type="molecule type" value="Genomic_DNA"/>
</dbReference>
<name>A0A2S1PED1_9CAUD</name>
<keyword evidence="2" id="KW-1185">Reference proteome</keyword>
<reference evidence="1 2" key="1">
    <citation type="submission" date="2018-04" db="EMBL/GenBank/DDBJ databases">
        <title>Complete genome sequences of new Aeromonas and Pseudomonas phages promising in phage therapy dedicated to aquaculture.</title>
        <authorList>
            <person name="Kolsut J."/>
            <person name="Wojcik E."/>
            <person name="Wojtasik A."/>
            <person name="Dastych J."/>
        </authorList>
    </citation>
    <scope>NUCLEOTIDE SEQUENCE [LARGE SCALE GENOMIC DNA]</scope>
</reference>
<dbReference type="KEGG" id="vg:65113283"/>
<proteinExistence type="predicted"/>
<dbReference type="Proteomes" id="UP000246321">
    <property type="component" value="Segment"/>
</dbReference>
<evidence type="ECO:0000313" key="2">
    <source>
        <dbReference type="Proteomes" id="UP000246321"/>
    </source>
</evidence>
<accession>A0A2S1PED1</accession>
<sequence length="59" mass="6861">MLPKPSPIHKLDITWKATENGALLSFEDYNKLGVWLTDVNRYVKDQKQIIQICEDTIND</sequence>